<dbReference type="InterPro" id="IPR043502">
    <property type="entry name" value="DNA/RNA_pol_sf"/>
</dbReference>
<dbReference type="GeneTree" id="ENSGT01150000286986"/>
<evidence type="ECO:0000259" key="1">
    <source>
        <dbReference type="PROSITE" id="PS50878"/>
    </source>
</evidence>
<protein>
    <recommendedName>
        <fullName evidence="1">Reverse transcriptase domain-containing protein</fullName>
    </recommendedName>
</protein>
<organism evidence="2 3">
    <name type="scientific">Cyprinus carpio carpio</name>
    <dbReference type="NCBI Taxonomy" id="630221"/>
    <lineage>
        <taxon>Eukaryota</taxon>
        <taxon>Metazoa</taxon>
        <taxon>Chordata</taxon>
        <taxon>Craniata</taxon>
        <taxon>Vertebrata</taxon>
        <taxon>Euteleostomi</taxon>
        <taxon>Actinopterygii</taxon>
        <taxon>Neopterygii</taxon>
        <taxon>Teleostei</taxon>
        <taxon>Ostariophysi</taxon>
        <taxon>Cypriniformes</taxon>
        <taxon>Cyprinidae</taxon>
        <taxon>Cyprininae</taxon>
        <taxon>Cyprinus</taxon>
    </lineage>
</organism>
<proteinExistence type="predicted"/>
<name>A0A9J7WWM3_CYPCA</name>
<dbReference type="Proteomes" id="UP001108240">
    <property type="component" value="Unplaced"/>
</dbReference>
<dbReference type="PANTHER" id="PTHR33332">
    <property type="entry name" value="REVERSE TRANSCRIPTASE DOMAIN-CONTAINING PROTEIN"/>
    <property type="match status" value="1"/>
</dbReference>
<dbReference type="Ensembl" id="ENSCCRT00000142430.1">
    <property type="protein sequence ID" value="ENSCCRP00000098635.1"/>
    <property type="gene ID" value="ENSCCRG00000078820.1"/>
</dbReference>
<reference evidence="2" key="1">
    <citation type="submission" date="2025-08" db="UniProtKB">
        <authorList>
            <consortium name="Ensembl"/>
        </authorList>
    </citation>
    <scope>IDENTIFICATION</scope>
</reference>
<keyword evidence="3" id="KW-1185">Reference proteome</keyword>
<evidence type="ECO:0000313" key="2">
    <source>
        <dbReference type="Ensembl" id="ENSCCRP00000098635.1"/>
    </source>
</evidence>
<sequence length="695" mass="79243">MEAISLAPSISADSVDILLDSFNSKVKNVIDDIAPIIVSKKTNRQKSVWRRSTAVQTMKRQCRKAERMWRKTKLEIHYSIYKDSLHAFNVKLATARQKFFSNLINSNLNNTHNLFATVERLTNPPSQIPSEMLSDSKCNEFASFFSEKIINIRKAISTSSSNAEVRQIWTQYQKDTMSIFEAIDSKILEEIVQHLKSSTCYLDTLPTSFFKSVLNCLEADLLEVASLLSGTFPNSLKTAVVKPLLKKSNLDNTILSNYRPISNLPFMGKIIEKVVFNQLNKYLNSNGYLDNFQSGFRPHHSTETALIKIINDIRLNSDSGKISVLVLLDLSAAFDTVDHKILLERLENWVGLSGMVLKWFRSYLEGRGYYVSLGEHKSKWMSMTCGVPQGSILAPLLFSLYMLPLSQIMRKNQIAYHSYADDTQIYLALSPNDYSPIDSLCQCIDEINSWMCQNFLQLNKEKTEVIAVGNKDEVFKVNAYLDSRGQTTKNQVRNLGVILETDLSFSSHVKAVTKSAYYHLKNIARIRCFVSSQDLEKLVHAFITSRVDYCNGLLTGLPKKTIRQLQLIQNAAARILTRTRKSEHITPVLRSLHWLPVTFRIDFKVLLLVYKSLNDLGPKYIADMLTEYKPNRPLRSLGSSQLEIPRVHTKQGESAFSYYAAHSWNQLPEEIRCAKTLVTFKSRLKTHLFSCVFVE</sequence>
<dbReference type="OMA" id="MTIETHI"/>
<dbReference type="PROSITE" id="PS50878">
    <property type="entry name" value="RT_POL"/>
    <property type="match status" value="1"/>
</dbReference>
<dbReference type="SUPFAM" id="SSF56672">
    <property type="entry name" value="DNA/RNA polymerases"/>
    <property type="match status" value="1"/>
</dbReference>
<evidence type="ECO:0000313" key="3">
    <source>
        <dbReference type="Proteomes" id="UP001108240"/>
    </source>
</evidence>
<dbReference type="InterPro" id="IPR000477">
    <property type="entry name" value="RT_dom"/>
</dbReference>
<dbReference type="CDD" id="cd01650">
    <property type="entry name" value="RT_nLTR_like"/>
    <property type="match status" value="1"/>
</dbReference>
<feature type="domain" description="Reverse transcriptase" evidence="1">
    <location>
        <begin position="225"/>
        <end position="499"/>
    </location>
</feature>
<dbReference type="AlphaFoldDB" id="A0A9J7WWM3"/>
<reference evidence="2" key="2">
    <citation type="submission" date="2025-09" db="UniProtKB">
        <authorList>
            <consortium name="Ensembl"/>
        </authorList>
    </citation>
    <scope>IDENTIFICATION</scope>
</reference>
<accession>A0A9J7WWM3</accession>
<dbReference type="Pfam" id="PF00078">
    <property type="entry name" value="RVT_1"/>
    <property type="match status" value="1"/>
</dbReference>